<feature type="domain" description="Pyruvate phosphate dikinase AMP/ATP-binding" evidence="1">
    <location>
        <begin position="46"/>
        <end position="229"/>
    </location>
</feature>
<comment type="caution">
    <text evidence="2">The sequence shown here is derived from an EMBL/GenBank/DDBJ whole genome shotgun (WGS) entry which is preliminary data.</text>
</comment>
<keyword evidence="2" id="KW-0670">Pyruvate</keyword>
<dbReference type="EMBL" id="SMKX01000032">
    <property type="protein sequence ID" value="TDD59741.1"/>
    <property type="molecule type" value="Genomic_DNA"/>
</dbReference>
<dbReference type="GO" id="GO:0005524">
    <property type="term" value="F:ATP binding"/>
    <property type="evidence" value="ECO:0007669"/>
    <property type="project" value="InterPro"/>
</dbReference>
<dbReference type="InterPro" id="IPR002192">
    <property type="entry name" value="PPDK_AMP/ATP-bd"/>
</dbReference>
<dbReference type="PANTHER" id="PTHR43615">
    <property type="entry name" value="PHOSPHOENOLPYRUVATE SYNTHASE-RELATED"/>
    <property type="match status" value="1"/>
</dbReference>
<dbReference type="Pfam" id="PF01326">
    <property type="entry name" value="PPDK_N"/>
    <property type="match status" value="1"/>
</dbReference>
<evidence type="ECO:0000259" key="1">
    <source>
        <dbReference type="Pfam" id="PF01326"/>
    </source>
</evidence>
<dbReference type="InterPro" id="IPR013815">
    <property type="entry name" value="ATP_grasp_subdomain_1"/>
</dbReference>
<proteinExistence type="predicted"/>
<dbReference type="PANTHER" id="PTHR43615:SF1">
    <property type="entry name" value="PPDK_N DOMAIN-CONTAINING PROTEIN"/>
    <property type="match status" value="1"/>
</dbReference>
<dbReference type="Proteomes" id="UP000295124">
    <property type="component" value="Unassembled WGS sequence"/>
</dbReference>
<keyword evidence="2" id="KW-0808">Transferase</keyword>
<sequence>MIRLESAGPECGSKAATLGTLLRAGFPVPPGTVIPPGAAVDLPDGLYAVRSSASGEDTAGRSAAGVYDSFLGVRRSEVADRVAAVRASLWSARAADYRRTGERMSVIVQRHVEADVSGVLFTGSPSHIEASWGLGESVVSGLVTPDAFIVADGNVLERRLGAKTTRVDRTTTSPVTAAGQSAYCLTDSQLARLWQLGVAVEQLLGAPQDIEFAFEGDRLWLLQARPITVPLRGT</sequence>
<name>A0A4R4ZLN7_9ACTN</name>
<keyword evidence="3" id="KW-1185">Reference proteome</keyword>
<dbReference type="GO" id="GO:0016301">
    <property type="term" value="F:kinase activity"/>
    <property type="evidence" value="ECO:0007669"/>
    <property type="project" value="UniProtKB-KW"/>
</dbReference>
<dbReference type="RefSeq" id="WP_272949666.1">
    <property type="nucleotide sequence ID" value="NZ_SMKX01000032.1"/>
</dbReference>
<gene>
    <name evidence="2" type="ORF">E1263_14040</name>
</gene>
<accession>A0A4R4ZLN7</accession>
<dbReference type="SUPFAM" id="SSF56059">
    <property type="entry name" value="Glutathione synthetase ATP-binding domain-like"/>
    <property type="match status" value="1"/>
</dbReference>
<dbReference type="AlphaFoldDB" id="A0A4R4ZLN7"/>
<organism evidence="2 3">
    <name type="scientific">Kribbella antibiotica</name>
    <dbReference type="NCBI Taxonomy" id="190195"/>
    <lineage>
        <taxon>Bacteria</taxon>
        <taxon>Bacillati</taxon>
        <taxon>Actinomycetota</taxon>
        <taxon>Actinomycetes</taxon>
        <taxon>Propionibacteriales</taxon>
        <taxon>Kribbellaceae</taxon>
        <taxon>Kribbella</taxon>
    </lineage>
</organism>
<dbReference type="Gene3D" id="3.30.1490.20">
    <property type="entry name" value="ATP-grasp fold, A domain"/>
    <property type="match status" value="1"/>
</dbReference>
<feature type="non-terminal residue" evidence="2">
    <location>
        <position position="234"/>
    </location>
</feature>
<reference evidence="2 3" key="1">
    <citation type="submission" date="2019-03" db="EMBL/GenBank/DDBJ databases">
        <title>Draft genome sequences of novel Actinobacteria.</title>
        <authorList>
            <person name="Sahin N."/>
            <person name="Ay H."/>
            <person name="Saygin H."/>
        </authorList>
    </citation>
    <scope>NUCLEOTIDE SEQUENCE [LARGE SCALE GENOMIC DNA]</scope>
    <source>
        <strain evidence="2 3">JCM 13523</strain>
    </source>
</reference>
<evidence type="ECO:0000313" key="2">
    <source>
        <dbReference type="EMBL" id="TDD59741.1"/>
    </source>
</evidence>
<dbReference type="Gene3D" id="3.30.470.20">
    <property type="entry name" value="ATP-grasp fold, B domain"/>
    <property type="match status" value="1"/>
</dbReference>
<protein>
    <submittedName>
        <fullName evidence="2">Pyruvate, phosphate dikinase</fullName>
    </submittedName>
</protein>
<keyword evidence="2" id="KW-0418">Kinase</keyword>
<dbReference type="InterPro" id="IPR051549">
    <property type="entry name" value="PEP_Utilizing_Enz"/>
</dbReference>
<evidence type="ECO:0000313" key="3">
    <source>
        <dbReference type="Proteomes" id="UP000295124"/>
    </source>
</evidence>